<proteinExistence type="predicted"/>
<name>A0A6L3SUV3_9HYPH</name>
<comment type="caution">
    <text evidence="2">The sequence shown here is derived from an EMBL/GenBank/DDBJ whole genome shotgun (WGS) entry which is preliminary data.</text>
</comment>
<evidence type="ECO:0000259" key="1">
    <source>
        <dbReference type="Pfam" id="PF00582"/>
    </source>
</evidence>
<dbReference type="Pfam" id="PF00582">
    <property type="entry name" value="Usp"/>
    <property type="match status" value="1"/>
</dbReference>
<dbReference type="CDD" id="cd00293">
    <property type="entry name" value="USP-like"/>
    <property type="match status" value="1"/>
</dbReference>
<dbReference type="SUPFAM" id="SSF52402">
    <property type="entry name" value="Adenine nucleotide alpha hydrolases-like"/>
    <property type="match status" value="1"/>
</dbReference>
<protein>
    <submittedName>
        <fullName evidence="2">Universal stress protein</fullName>
    </submittedName>
</protein>
<accession>A0A6L3SUV3</accession>
<evidence type="ECO:0000313" key="3">
    <source>
        <dbReference type="Proteomes" id="UP000474159"/>
    </source>
</evidence>
<keyword evidence="3" id="KW-1185">Reference proteome</keyword>
<feature type="domain" description="UspA" evidence="1">
    <location>
        <begin position="232"/>
        <end position="279"/>
    </location>
</feature>
<organism evidence="2 3">
    <name type="scientific">Methylobacterium soli</name>
    <dbReference type="NCBI Taxonomy" id="553447"/>
    <lineage>
        <taxon>Bacteria</taxon>
        <taxon>Pseudomonadati</taxon>
        <taxon>Pseudomonadota</taxon>
        <taxon>Alphaproteobacteria</taxon>
        <taxon>Hyphomicrobiales</taxon>
        <taxon>Methylobacteriaceae</taxon>
        <taxon>Methylobacterium</taxon>
    </lineage>
</organism>
<dbReference type="Proteomes" id="UP000474159">
    <property type="component" value="Unassembled WGS sequence"/>
</dbReference>
<evidence type="ECO:0000313" key="2">
    <source>
        <dbReference type="EMBL" id="KAB1077431.1"/>
    </source>
</evidence>
<dbReference type="OrthoDB" id="9804721at2"/>
<reference evidence="2 3" key="1">
    <citation type="submission" date="2019-09" db="EMBL/GenBank/DDBJ databases">
        <title>YIM 48816 draft genome.</title>
        <authorList>
            <person name="Jiang L."/>
        </authorList>
    </citation>
    <scope>NUCLEOTIDE SEQUENCE [LARGE SCALE GENOMIC DNA]</scope>
    <source>
        <strain evidence="2 3">YIM 48816</strain>
    </source>
</reference>
<dbReference type="EMBL" id="VZZK01000021">
    <property type="protein sequence ID" value="KAB1077431.1"/>
    <property type="molecule type" value="Genomic_DNA"/>
</dbReference>
<dbReference type="RefSeq" id="WP_151001791.1">
    <property type="nucleotide sequence ID" value="NZ_BPQY01000309.1"/>
</dbReference>
<sequence length="281" mass="30299">MKTFFVPITEHDGLDTVVATAALAAERFAGVIEGSCILPALADYLEFADELPWSRGDRTQWADRLQAEELAFHEAFAAALTRRAIREAGTPGSGPCYRWHAGPLAGDHAMSQYSRLFSVTVVKRPAYAKPSFSTDSFEALLFEGGRPVLISPPTPPTSLGENILIAWNSSTEAARAVALAMPFLRQAKHVVVLQVEGSNVPGPSAQDFASVLKEEGIPARGRTIPASEFSSGEVFLLEARALGCDLLIKGAYTQSRLRQFFFGGATSHILHHANLPVLTAH</sequence>
<dbReference type="Gene3D" id="3.40.50.12370">
    <property type="match status" value="1"/>
</dbReference>
<dbReference type="AlphaFoldDB" id="A0A6L3SUV3"/>
<gene>
    <name evidence="2" type="ORF">F6X53_19125</name>
</gene>
<dbReference type="InterPro" id="IPR006016">
    <property type="entry name" value="UspA"/>
</dbReference>